<reference evidence="2 3" key="1">
    <citation type="submission" date="2023-07" db="EMBL/GenBank/DDBJ databases">
        <title>Sorghum-associated microbial communities from plants grown in Nebraska, USA.</title>
        <authorList>
            <person name="Schachtman D."/>
        </authorList>
    </citation>
    <scope>NUCLEOTIDE SEQUENCE [LARGE SCALE GENOMIC DNA]</scope>
    <source>
        <strain evidence="2 3">4129</strain>
    </source>
</reference>
<dbReference type="EMBL" id="JAVDWQ010000002">
    <property type="protein sequence ID" value="MDR7208770.1"/>
    <property type="molecule type" value="Genomic_DNA"/>
</dbReference>
<dbReference type="CDD" id="cd00188">
    <property type="entry name" value="TOPRIM"/>
    <property type="match status" value="1"/>
</dbReference>
<comment type="caution">
    <text evidence="2">The sequence shown here is derived from an EMBL/GenBank/DDBJ whole genome shotgun (WGS) entry which is preliminary data.</text>
</comment>
<proteinExistence type="predicted"/>
<gene>
    <name evidence="2" type="ORF">J2W48_000700</name>
</gene>
<dbReference type="Pfam" id="PF18871">
    <property type="entry name" value="HEPN_Toprim_N"/>
    <property type="match status" value="1"/>
</dbReference>
<dbReference type="InterPro" id="IPR041487">
    <property type="entry name" value="HEPN/Toprim-NTD1"/>
</dbReference>
<evidence type="ECO:0000259" key="1">
    <source>
        <dbReference type="Pfam" id="PF18871"/>
    </source>
</evidence>
<keyword evidence="3" id="KW-1185">Reference proteome</keyword>
<evidence type="ECO:0000313" key="3">
    <source>
        <dbReference type="Proteomes" id="UP001269081"/>
    </source>
</evidence>
<dbReference type="RefSeq" id="WP_310278123.1">
    <property type="nucleotide sequence ID" value="NZ_JAVDWQ010000002.1"/>
</dbReference>
<name>A0ABU1Y3H2_9FLAO</name>
<dbReference type="Proteomes" id="UP001269081">
    <property type="component" value="Unassembled WGS sequence"/>
</dbReference>
<organism evidence="2 3">
    <name type="scientific">Flavobacterium piscis</name>
    <dbReference type="NCBI Taxonomy" id="1114874"/>
    <lineage>
        <taxon>Bacteria</taxon>
        <taxon>Pseudomonadati</taxon>
        <taxon>Bacteroidota</taxon>
        <taxon>Flavobacteriia</taxon>
        <taxon>Flavobacteriales</taxon>
        <taxon>Flavobacteriaceae</taxon>
        <taxon>Flavobacterium</taxon>
    </lineage>
</organism>
<feature type="domain" description="HEPN/Toprim N-terminal" evidence="1">
    <location>
        <begin position="1"/>
        <end position="214"/>
    </location>
</feature>
<accession>A0ABU1Y3H2</accession>
<sequence>MGSFCALTLNGYEIDESKSYINTLWSCFFNEDDKRSRYVSYDLYYTEPITDNDEVPTFEYAASVETMKLRLEIMGYTLDKVKIKYAEGLERALKTRQQYNTELSSTVEDTDENHISTLRDGGFDHWLTLIKYIFDNKITNYSDNLEEYDDIYRFIVDYNDIDENLYFGYPNIGIGYFLRAALEAVEPCSELILDITSVVYSGYYKEEELVCASTAQIHLDSTLPFQKIIILTEGSSDSKILSKALKLLYPKVDNYFSFLDFDTYKAEGGSAMLEKTVKSFAAAGISNKIIALFDYDAAGVAATERLKKRKFPSNFRVMNLPAIDLADNYPTIGPQGIINENVNGRACSIEMYLGIDILTDTNNQLAPVKWRNIEPQINTLQGEISHKADLQKKYLKKVKIANEKGLLQARHDWNGLISIFDSIFAVSASIDHAPTYLNYR</sequence>
<protein>
    <recommendedName>
        <fullName evidence="1">HEPN/Toprim N-terminal domain-containing protein</fullName>
    </recommendedName>
</protein>
<evidence type="ECO:0000313" key="2">
    <source>
        <dbReference type="EMBL" id="MDR7208770.1"/>
    </source>
</evidence>